<evidence type="ECO:0000313" key="3">
    <source>
        <dbReference type="Proteomes" id="UP000281549"/>
    </source>
</evidence>
<reference evidence="3" key="1">
    <citation type="journal article" date="2018" name="Nat. Microbiol.">
        <title>Leveraging single-cell genomics to expand the fungal tree of life.</title>
        <authorList>
            <person name="Ahrendt S.R."/>
            <person name="Quandt C.A."/>
            <person name="Ciobanu D."/>
            <person name="Clum A."/>
            <person name="Salamov A."/>
            <person name="Andreopoulos B."/>
            <person name="Cheng J.F."/>
            <person name="Woyke T."/>
            <person name="Pelin A."/>
            <person name="Henrissat B."/>
            <person name="Reynolds N.K."/>
            <person name="Benny G.L."/>
            <person name="Smith M.E."/>
            <person name="James T.Y."/>
            <person name="Grigoriev I.V."/>
        </authorList>
    </citation>
    <scope>NUCLEOTIDE SEQUENCE [LARGE SCALE GENOMIC DNA]</scope>
    <source>
        <strain evidence="3">CSF55</strain>
    </source>
</reference>
<dbReference type="InterPro" id="IPR008266">
    <property type="entry name" value="Tyr_kinase_AS"/>
</dbReference>
<dbReference type="Pfam" id="PF03109">
    <property type="entry name" value="ABC1"/>
    <property type="match status" value="1"/>
</dbReference>
<gene>
    <name evidence="2" type="ORF">ROZALSC1DRAFT_31378</name>
</gene>
<dbReference type="InterPro" id="IPR004147">
    <property type="entry name" value="ABC1_dom"/>
</dbReference>
<organism evidence="2 3">
    <name type="scientific">Rozella allomycis (strain CSF55)</name>
    <dbReference type="NCBI Taxonomy" id="988480"/>
    <lineage>
        <taxon>Eukaryota</taxon>
        <taxon>Fungi</taxon>
        <taxon>Fungi incertae sedis</taxon>
        <taxon>Cryptomycota</taxon>
        <taxon>Cryptomycota incertae sedis</taxon>
        <taxon>Rozella</taxon>
    </lineage>
</organism>
<proteinExistence type="predicted"/>
<dbReference type="SUPFAM" id="SSF56112">
    <property type="entry name" value="Protein kinase-like (PK-like)"/>
    <property type="match status" value="1"/>
</dbReference>
<evidence type="ECO:0000259" key="1">
    <source>
        <dbReference type="Pfam" id="PF03109"/>
    </source>
</evidence>
<sequence length="162" mass="18854">MNFTYKDQIHPEKLLFKIELDDKSNAIVKFTKTYHLQSHRLLADAGFAPKVIHYEEILAGWKAIIMEDVSDYYHHALELSFSAKKNLRFAIETILHANNFVHGDLRNSNVLVNNDQDICILDFDWAGQTGQARYPIFINIDENLWHSDVRPGGVIREEHDLY</sequence>
<dbReference type="GO" id="GO:0004672">
    <property type="term" value="F:protein kinase activity"/>
    <property type="evidence" value="ECO:0007669"/>
    <property type="project" value="InterPro"/>
</dbReference>
<protein>
    <recommendedName>
        <fullName evidence="1">ABC1 atypical kinase-like domain-containing protein</fullName>
    </recommendedName>
</protein>
<accession>A0A4P9YDP9</accession>
<name>A0A4P9YDP9_ROZAC</name>
<dbReference type="PROSITE" id="PS00109">
    <property type="entry name" value="PROTEIN_KINASE_TYR"/>
    <property type="match status" value="1"/>
</dbReference>
<dbReference type="Proteomes" id="UP000281549">
    <property type="component" value="Unassembled WGS sequence"/>
</dbReference>
<dbReference type="Gene3D" id="1.10.510.10">
    <property type="entry name" value="Transferase(Phosphotransferase) domain 1"/>
    <property type="match status" value="1"/>
</dbReference>
<dbReference type="EMBL" id="ML006265">
    <property type="protein sequence ID" value="RKP16751.1"/>
    <property type="molecule type" value="Genomic_DNA"/>
</dbReference>
<feature type="non-terminal residue" evidence="2">
    <location>
        <position position="162"/>
    </location>
</feature>
<dbReference type="AlphaFoldDB" id="A0A4P9YDP9"/>
<feature type="domain" description="ABC1 atypical kinase-like" evidence="1">
    <location>
        <begin position="66"/>
        <end position="130"/>
    </location>
</feature>
<dbReference type="InterPro" id="IPR011009">
    <property type="entry name" value="Kinase-like_dom_sf"/>
</dbReference>
<evidence type="ECO:0000313" key="2">
    <source>
        <dbReference type="EMBL" id="RKP16751.1"/>
    </source>
</evidence>